<evidence type="ECO:0000259" key="1">
    <source>
        <dbReference type="Pfam" id="PF06985"/>
    </source>
</evidence>
<dbReference type="AlphaFoldDB" id="A0A8H5N3F0"/>
<dbReference type="Proteomes" id="UP000582016">
    <property type="component" value="Unassembled WGS sequence"/>
</dbReference>
<comment type="caution">
    <text evidence="2">The sequence shown here is derived from an EMBL/GenBank/DDBJ whole genome shotgun (WGS) entry which is preliminary data.</text>
</comment>
<protein>
    <submittedName>
        <fullName evidence="2">Het-domain-containing protein</fullName>
    </submittedName>
</protein>
<proteinExistence type="predicted"/>
<dbReference type="Pfam" id="PF06985">
    <property type="entry name" value="HET"/>
    <property type="match status" value="1"/>
</dbReference>
<gene>
    <name evidence="2" type="ORF">FPHYL_9472</name>
</gene>
<name>A0A8H5N3F0_9HYPO</name>
<dbReference type="PANTHER" id="PTHR24148">
    <property type="entry name" value="ANKYRIN REPEAT DOMAIN-CONTAINING PROTEIN 39 HOMOLOG-RELATED"/>
    <property type="match status" value="1"/>
</dbReference>
<dbReference type="InterPro" id="IPR052895">
    <property type="entry name" value="HetReg/Transcr_Mod"/>
</dbReference>
<evidence type="ECO:0000313" key="3">
    <source>
        <dbReference type="Proteomes" id="UP000582016"/>
    </source>
</evidence>
<organism evidence="2 3">
    <name type="scientific">Fusarium phyllophilum</name>
    <dbReference type="NCBI Taxonomy" id="47803"/>
    <lineage>
        <taxon>Eukaryota</taxon>
        <taxon>Fungi</taxon>
        <taxon>Dikarya</taxon>
        <taxon>Ascomycota</taxon>
        <taxon>Pezizomycotina</taxon>
        <taxon>Sordariomycetes</taxon>
        <taxon>Hypocreomycetidae</taxon>
        <taxon>Hypocreales</taxon>
        <taxon>Nectriaceae</taxon>
        <taxon>Fusarium</taxon>
        <taxon>Fusarium fujikuroi species complex</taxon>
    </lineage>
</organism>
<accession>A0A8H5N3F0</accession>
<keyword evidence="3" id="KW-1185">Reference proteome</keyword>
<dbReference type="EMBL" id="JAAOAQ010000392">
    <property type="protein sequence ID" value="KAF5550150.1"/>
    <property type="molecule type" value="Genomic_DNA"/>
</dbReference>
<dbReference type="InterPro" id="IPR010730">
    <property type="entry name" value="HET"/>
</dbReference>
<evidence type="ECO:0000313" key="2">
    <source>
        <dbReference type="EMBL" id="KAF5550150.1"/>
    </source>
</evidence>
<dbReference type="PANTHER" id="PTHR24148:SF64">
    <property type="entry name" value="HETEROKARYON INCOMPATIBILITY DOMAIN-CONTAINING PROTEIN"/>
    <property type="match status" value="1"/>
</dbReference>
<dbReference type="OrthoDB" id="2157530at2759"/>
<sequence length="671" mass="76832">MNSFKVDLIEPPKTRTYTTCLPPLKYGKLPTPTSIRLLKIDRLPSIKDNLDLFRPLTCSLVIKDLNDRPKYDALSYTWGDPLGRESSSAVSTAPGGWATTPFGLTCNGQRAKVTTDLHTAPMAIRYGLTEFQQASTPQSHYIWADQICINQRDIAEKNSQVQLMGRIYRQCVRVQIWLGGHQQDIKDLHDICESLAPVEWTRGWKYKSFGIWNRQTCEDLGMRPITREKARGMFDFFNRAWFKRSWIIPEVMVLFDSVALCGLHVIPFCALLSFMNFLNESGWFATLYIGVKHPYPENMAKPNFFRQISGISNRLGMGSYRGHDKYWNRPFSLNTVTRMFRSSQATDPRDKIYAFIGISENDANRKGPQLIPDYSKTVDDVYINATKLMMSSKGFNLDCFSQKEGEARRKIKSLPSWVPDFSVAIGHNPLVWSNRLWAACGTLPGMTTNHVRYLQSNCVELMGVQVDSVRLWKGSVVQPHVYSTGPEVSFQTCELLQISANDVVELMALVPETSIIGPPSSDLSLIDEYCEKNQYMSYEIPSGIMEVPEQRISYQSRSEVFWRTMISDIGHESHPAEEECGRDIFEEMEDVLYERMSRLLNRWPLDSKIVEKSKIRTNEVMKEFTNLQILRGKLPYGTTDIQNPKHFAEARSVALSAQEKGVDYQVWRNLL</sequence>
<feature type="domain" description="Heterokaryon incompatibility" evidence="1">
    <location>
        <begin position="71"/>
        <end position="250"/>
    </location>
</feature>
<reference evidence="2 3" key="1">
    <citation type="submission" date="2020-05" db="EMBL/GenBank/DDBJ databases">
        <title>Identification and distribution of gene clusters putatively required for synthesis of sphingolipid metabolism inhibitors in phylogenetically diverse species of the filamentous fungus Fusarium.</title>
        <authorList>
            <person name="Kim H.-S."/>
            <person name="Busman M."/>
            <person name="Brown D.W."/>
            <person name="Divon H."/>
            <person name="Uhlig S."/>
            <person name="Proctor R.H."/>
        </authorList>
    </citation>
    <scope>NUCLEOTIDE SEQUENCE [LARGE SCALE GENOMIC DNA]</scope>
    <source>
        <strain evidence="2 3">NRRL 13617</strain>
    </source>
</reference>